<dbReference type="EMBL" id="JAPWDQ010000003">
    <property type="protein sequence ID" value="KAJ5491666.1"/>
    <property type="molecule type" value="Genomic_DNA"/>
</dbReference>
<reference evidence="2" key="2">
    <citation type="journal article" date="2023" name="IMA Fungus">
        <title>Comparative genomic study of the Penicillium genus elucidates a diverse pangenome and 15 lateral gene transfer events.</title>
        <authorList>
            <person name="Petersen C."/>
            <person name="Sorensen T."/>
            <person name="Nielsen M.R."/>
            <person name="Sondergaard T.E."/>
            <person name="Sorensen J.L."/>
            <person name="Fitzpatrick D.A."/>
            <person name="Frisvad J.C."/>
            <person name="Nielsen K.L."/>
        </authorList>
    </citation>
    <scope>NUCLEOTIDE SEQUENCE</scope>
    <source>
        <strain evidence="2">IBT 30728</strain>
    </source>
</reference>
<evidence type="ECO:0000256" key="1">
    <source>
        <dbReference type="SAM" id="Phobius"/>
    </source>
</evidence>
<evidence type="ECO:0000313" key="2">
    <source>
        <dbReference type="EMBL" id="KAJ5491666.1"/>
    </source>
</evidence>
<keyword evidence="1" id="KW-1133">Transmembrane helix</keyword>
<protein>
    <submittedName>
        <fullName evidence="2">Uncharacterized protein</fullName>
    </submittedName>
</protein>
<dbReference type="GeneID" id="81623084"/>
<dbReference type="RefSeq" id="XP_056792794.1">
    <property type="nucleotide sequence ID" value="XM_056932835.1"/>
</dbReference>
<gene>
    <name evidence="2" type="ORF">N7539_003233</name>
</gene>
<feature type="transmembrane region" description="Helical" evidence="1">
    <location>
        <begin position="31"/>
        <end position="49"/>
    </location>
</feature>
<keyword evidence="3" id="KW-1185">Reference proteome</keyword>
<organism evidence="2 3">
    <name type="scientific">Penicillium diatomitis</name>
    <dbReference type="NCBI Taxonomy" id="2819901"/>
    <lineage>
        <taxon>Eukaryota</taxon>
        <taxon>Fungi</taxon>
        <taxon>Dikarya</taxon>
        <taxon>Ascomycota</taxon>
        <taxon>Pezizomycotina</taxon>
        <taxon>Eurotiomycetes</taxon>
        <taxon>Eurotiomycetidae</taxon>
        <taxon>Eurotiales</taxon>
        <taxon>Aspergillaceae</taxon>
        <taxon>Penicillium</taxon>
    </lineage>
</organism>
<comment type="caution">
    <text evidence="2">The sequence shown here is derived from an EMBL/GenBank/DDBJ whole genome shotgun (WGS) entry which is preliminary data.</text>
</comment>
<accession>A0A9X0BZG6</accession>
<feature type="transmembrane region" description="Helical" evidence="1">
    <location>
        <begin position="61"/>
        <end position="83"/>
    </location>
</feature>
<proteinExistence type="predicted"/>
<name>A0A9X0BZG6_9EURO</name>
<keyword evidence="1" id="KW-0812">Transmembrane</keyword>
<dbReference type="AlphaFoldDB" id="A0A9X0BZG6"/>
<sequence length="232" mass="26422">MVPEDGYGSYYLREPYRSEAILSYRYYLTRGPYFIFYPILSLTILRDLSPSLSGPSYTLKLYIYITLGILGLTIYLELVTIYYRNGLFSGRRAPRALISFTLGKSQENGNIVIAAYIRVVSPRPIKSRDKQNTIELLIQPRRSITSNLLRYTTVALDSSASRSQIERLPNIRDEQGQTLVIGKLLGTNSVRITCLKSCAASISNHLRDHLREIVRSHLHQGVTLAELEYQPK</sequence>
<reference evidence="2" key="1">
    <citation type="submission" date="2022-12" db="EMBL/GenBank/DDBJ databases">
        <authorList>
            <person name="Petersen C."/>
        </authorList>
    </citation>
    <scope>NUCLEOTIDE SEQUENCE</scope>
    <source>
        <strain evidence="2">IBT 30728</strain>
    </source>
</reference>
<evidence type="ECO:0000313" key="3">
    <source>
        <dbReference type="Proteomes" id="UP001148312"/>
    </source>
</evidence>
<keyword evidence="1" id="KW-0472">Membrane</keyword>
<dbReference type="Proteomes" id="UP001148312">
    <property type="component" value="Unassembled WGS sequence"/>
</dbReference>